<keyword evidence="1" id="KW-0472">Membrane</keyword>
<dbReference type="PANTHER" id="PTHR28008:SF1">
    <property type="entry name" value="DOMAIN PROTEIN, PUTATIVE (AFU_ORTHOLOGUE AFUA_3G10980)-RELATED"/>
    <property type="match status" value="1"/>
</dbReference>
<accession>A0ABU1GS89</accession>
<sequence length="116" mass="12285">MTNARLFAGLALIWGLAIAVGSLMPGEALPSALPWDKLQHALGYGGLALLFYLSGRTRLWALMVAFAFGIAIEYAQCLVPGRMGGDWADILANTLGAVMGLFIATVVQYLGRLSGQ</sequence>
<dbReference type="InterPro" id="IPR006976">
    <property type="entry name" value="VanZ-like"/>
</dbReference>
<dbReference type="RefSeq" id="WP_251593122.1">
    <property type="nucleotide sequence ID" value="NZ_JAMLJI010000002.1"/>
</dbReference>
<evidence type="ECO:0000313" key="4">
    <source>
        <dbReference type="Proteomes" id="UP001269375"/>
    </source>
</evidence>
<dbReference type="PANTHER" id="PTHR28008">
    <property type="entry name" value="DOMAIN PROTEIN, PUTATIVE (AFU_ORTHOLOGUE AFUA_3G10980)-RELATED"/>
    <property type="match status" value="1"/>
</dbReference>
<dbReference type="Pfam" id="PF04892">
    <property type="entry name" value="VanZ"/>
    <property type="match status" value="1"/>
</dbReference>
<feature type="transmembrane region" description="Helical" evidence="1">
    <location>
        <begin position="90"/>
        <end position="110"/>
    </location>
</feature>
<dbReference type="NCBIfam" id="NF037970">
    <property type="entry name" value="vanZ_1"/>
    <property type="match status" value="1"/>
</dbReference>
<dbReference type="Proteomes" id="UP001269375">
    <property type="component" value="Unassembled WGS sequence"/>
</dbReference>
<evidence type="ECO:0000313" key="3">
    <source>
        <dbReference type="EMBL" id="MDR5894700.1"/>
    </source>
</evidence>
<keyword evidence="1" id="KW-0812">Transmembrane</keyword>
<gene>
    <name evidence="3" type="ORF">QC825_01270</name>
</gene>
<comment type="caution">
    <text evidence="3">The sequence shown here is derived from an EMBL/GenBank/DDBJ whole genome shotgun (WGS) entry which is preliminary data.</text>
</comment>
<evidence type="ECO:0000256" key="1">
    <source>
        <dbReference type="SAM" id="Phobius"/>
    </source>
</evidence>
<keyword evidence="4" id="KW-1185">Reference proteome</keyword>
<keyword evidence="1" id="KW-1133">Transmembrane helix</keyword>
<protein>
    <submittedName>
        <fullName evidence="3">VanZ family protein</fullName>
    </submittedName>
</protein>
<feature type="domain" description="VanZ-like" evidence="2">
    <location>
        <begin position="48"/>
        <end position="107"/>
    </location>
</feature>
<feature type="transmembrane region" description="Helical" evidence="1">
    <location>
        <begin position="59"/>
        <end position="78"/>
    </location>
</feature>
<organism evidence="3 4">
    <name type="scientific">Larsenimonas suaedae</name>
    <dbReference type="NCBI Taxonomy" id="1851019"/>
    <lineage>
        <taxon>Bacteria</taxon>
        <taxon>Pseudomonadati</taxon>
        <taxon>Pseudomonadota</taxon>
        <taxon>Gammaproteobacteria</taxon>
        <taxon>Oceanospirillales</taxon>
        <taxon>Halomonadaceae</taxon>
        <taxon>Larsenimonas</taxon>
    </lineage>
</organism>
<name>A0ABU1GS89_9GAMM</name>
<dbReference type="EMBL" id="JARWAO010000001">
    <property type="protein sequence ID" value="MDR5894700.1"/>
    <property type="molecule type" value="Genomic_DNA"/>
</dbReference>
<proteinExistence type="predicted"/>
<reference evidence="3 4" key="1">
    <citation type="submission" date="2023-04" db="EMBL/GenBank/DDBJ databases">
        <title>A long-awaited taxogenomic arrangement of the family Halomonadaceae.</title>
        <authorList>
            <person name="De La Haba R."/>
            <person name="Chuvochina M."/>
            <person name="Wittouck S."/>
            <person name="Arahal D.R."/>
            <person name="Sanchez-Porro C."/>
            <person name="Hugenholtz P."/>
            <person name="Ventosa A."/>
        </authorList>
    </citation>
    <scope>NUCLEOTIDE SEQUENCE [LARGE SCALE GENOMIC DNA]</scope>
    <source>
        <strain evidence="3 4">DSM 22428</strain>
    </source>
</reference>
<evidence type="ECO:0000259" key="2">
    <source>
        <dbReference type="Pfam" id="PF04892"/>
    </source>
</evidence>